<organism evidence="3 4">
    <name type="scientific">Catenulispora yoronensis</name>
    <dbReference type="NCBI Taxonomy" id="450799"/>
    <lineage>
        <taxon>Bacteria</taxon>
        <taxon>Bacillati</taxon>
        <taxon>Actinomycetota</taxon>
        <taxon>Actinomycetes</taxon>
        <taxon>Catenulisporales</taxon>
        <taxon>Catenulisporaceae</taxon>
        <taxon>Catenulispora</taxon>
    </lineage>
</organism>
<dbReference type="SUPFAM" id="SSF52129">
    <property type="entry name" value="Caspase-like"/>
    <property type="match status" value="1"/>
</dbReference>
<dbReference type="RefSeq" id="WP_344670694.1">
    <property type="nucleotide sequence ID" value="NZ_BAAAQN010000065.1"/>
</dbReference>
<feature type="region of interest" description="Disordered" evidence="1">
    <location>
        <begin position="248"/>
        <end position="268"/>
    </location>
</feature>
<feature type="domain" description="Peptidase C14 caspase" evidence="2">
    <location>
        <begin position="14"/>
        <end position="205"/>
    </location>
</feature>
<sequence length="566" mass="60782">MNQQSVNPARSRIVLVGASTYEGTNPLLPNLPAVANNITELAAVLTDPRLGGFDPAHCLVAPPDANVSQVGKLLLKAAAEAEELLLFYYSGHGMLGTRRNELFLTLAGTHPDELAFTALAFDAVRDVFLESRAATRVVILDSCFSGRAIGENLADAGGAVLSQVEVRGTYTLTSAPANRTAKVLPGEDHTAFTGRLLDLLRNGSPDADEMISLSDIYRVLHYQMQAEGLPPPQRRGTATAELLGLVPNRHRRQPPSPPPQPVGQSSTALSLRAPQRVWPQAADGSVPTVRVAVIGAHGNGKSVLILGAYGLLSRGLGSLRACCLPAQEHHIWAGAWNRLVDHGEVPEPTGLYGRRLIFELSLDEEPLAAVNVLDPRSGGIQERAMDFEPGSNNPYDEVEQADSIFVVLDTTTILEDPPNVRASLLRRLTAVVSRFGLDRSDQKARLSSLVVVLSKFDLAERLSSQSRTSLLLEICSRLKVLFYPAFQAGIQCLICPTSLGTGSATSGNVDPALISPEGLHLPFVWAVASALSEHNKSSWTAAKRRQFDHLVSLLEACPMIKDGALL</sequence>
<dbReference type="Gene3D" id="3.40.50.1460">
    <property type="match status" value="1"/>
</dbReference>
<accession>A0ABN2VFK0</accession>
<evidence type="ECO:0000313" key="3">
    <source>
        <dbReference type="EMBL" id="GAA2056710.1"/>
    </source>
</evidence>
<keyword evidence="4" id="KW-1185">Reference proteome</keyword>
<proteinExistence type="predicted"/>
<dbReference type="InterPro" id="IPR029030">
    <property type="entry name" value="Caspase-like_dom_sf"/>
</dbReference>
<reference evidence="3 4" key="1">
    <citation type="journal article" date="2019" name="Int. J. Syst. Evol. Microbiol.">
        <title>The Global Catalogue of Microorganisms (GCM) 10K type strain sequencing project: providing services to taxonomists for standard genome sequencing and annotation.</title>
        <authorList>
            <consortium name="The Broad Institute Genomics Platform"/>
            <consortium name="The Broad Institute Genome Sequencing Center for Infectious Disease"/>
            <person name="Wu L."/>
            <person name="Ma J."/>
        </authorList>
    </citation>
    <scope>NUCLEOTIDE SEQUENCE [LARGE SCALE GENOMIC DNA]</scope>
    <source>
        <strain evidence="3 4">JCM 16014</strain>
    </source>
</reference>
<name>A0ABN2VFK0_9ACTN</name>
<dbReference type="Pfam" id="PF00656">
    <property type="entry name" value="Peptidase_C14"/>
    <property type="match status" value="1"/>
</dbReference>
<dbReference type="InterPro" id="IPR011600">
    <property type="entry name" value="Pept_C14_caspase"/>
</dbReference>
<evidence type="ECO:0000256" key="1">
    <source>
        <dbReference type="SAM" id="MobiDB-lite"/>
    </source>
</evidence>
<dbReference type="NCBIfam" id="NF047832">
    <property type="entry name" value="caspase_w_EACC1"/>
    <property type="match status" value="1"/>
</dbReference>
<dbReference type="Proteomes" id="UP001500751">
    <property type="component" value="Unassembled WGS sequence"/>
</dbReference>
<evidence type="ECO:0000259" key="2">
    <source>
        <dbReference type="Pfam" id="PF00656"/>
    </source>
</evidence>
<dbReference type="EMBL" id="BAAAQN010000065">
    <property type="protein sequence ID" value="GAA2056710.1"/>
    <property type="molecule type" value="Genomic_DNA"/>
</dbReference>
<evidence type="ECO:0000313" key="4">
    <source>
        <dbReference type="Proteomes" id="UP001500751"/>
    </source>
</evidence>
<protein>
    <recommendedName>
        <fullName evidence="2">Peptidase C14 caspase domain-containing protein</fullName>
    </recommendedName>
</protein>
<comment type="caution">
    <text evidence="3">The sequence shown here is derived from an EMBL/GenBank/DDBJ whole genome shotgun (WGS) entry which is preliminary data.</text>
</comment>
<gene>
    <name evidence="3" type="ORF">GCM10009839_77400</name>
</gene>